<accession>A0ABY8PQA4</accession>
<keyword evidence="4" id="KW-1185">Reference proteome</keyword>
<dbReference type="Proteomes" id="UP001232493">
    <property type="component" value="Chromosome"/>
</dbReference>
<evidence type="ECO:0000259" key="2">
    <source>
        <dbReference type="Pfam" id="PF04773"/>
    </source>
</evidence>
<dbReference type="InterPro" id="IPR006860">
    <property type="entry name" value="FecR"/>
</dbReference>
<dbReference type="Pfam" id="PF04773">
    <property type="entry name" value="FecR"/>
    <property type="match status" value="1"/>
</dbReference>
<feature type="domain" description="FecR protein" evidence="2">
    <location>
        <begin position="172"/>
        <end position="254"/>
    </location>
</feature>
<dbReference type="EMBL" id="CP069362">
    <property type="protein sequence ID" value="WGS64794.1"/>
    <property type="molecule type" value="Genomic_DNA"/>
</dbReference>
<organism evidence="3 4">
    <name type="scientific">Marinitoga aeolica</name>
    <dbReference type="NCBI Taxonomy" id="2809031"/>
    <lineage>
        <taxon>Bacteria</taxon>
        <taxon>Thermotogati</taxon>
        <taxon>Thermotogota</taxon>
        <taxon>Thermotogae</taxon>
        <taxon>Petrotogales</taxon>
        <taxon>Petrotogaceae</taxon>
        <taxon>Marinitoga</taxon>
    </lineage>
</organism>
<gene>
    <name evidence="3" type="ORF">JRV97_10620</name>
</gene>
<feature type="compositionally biased region" description="Basic and acidic residues" evidence="1">
    <location>
        <begin position="294"/>
        <end position="324"/>
    </location>
</feature>
<name>A0ABY8PQA4_9BACT</name>
<evidence type="ECO:0000256" key="1">
    <source>
        <dbReference type="SAM" id="MobiDB-lite"/>
    </source>
</evidence>
<dbReference type="RefSeq" id="WP_280998708.1">
    <property type="nucleotide sequence ID" value="NZ_CP069362.1"/>
</dbReference>
<feature type="region of interest" description="Disordered" evidence="1">
    <location>
        <begin position="294"/>
        <end position="326"/>
    </location>
</feature>
<protein>
    <submittedName>
        <fullName evidence="3">FecR domain-containing protein</fullName>
    </submittedName>
</protein>
<evidence type="ECO:0000313" key="3">
    <source>
        <dbReference type="EMBL" id="WGS64794.1"/>
    </source>
</evidence>
<dbReference type="PANTHER" id="PTHR38731:SF1">
    <property type="entry name" value="FECR PROTEIN DOMAIN-CONTAINING PROTEIN"/>
    <property type="match status" value="1"/>
</dbReference>
<dbReference type="PANTHER" id="PTHR38731">
    <property type="entry name" value="LIPL45-RELATED LIPOPROTEIN-RELATED"/>
    <property type="match status" value="1"/>
</dbReference>
<evidence type="ECO:0000313" key="4">
    <source>
        <dbReference type="Proteomes" id="UP001232493"/>
    </source>
</evidence>
<proteinExistence type="predicted"/>
<sequence>MFKKWGMVILFLLSVSLFFGEFSINVENTTIYAGESVPIEIETNQTTLTHLYVDVTSGGFDDPLILFDGFDLIDGKAHLTFLAPLIPGDSIITFFNEDKTFEKVLKLKVIEESMDLPETKLIILEKRGNVLYKTPNSDIWDSLSNDTVIQEKSELLTLKDGFVHLKEPSLNIEIKVAADTQLYIKRLRVSESGDIDIEYELKKGATVNKIKEILAPGSKYLVGSGSVVAGVRGTEFGFENHNGNTQIRTFEGTVYTMVNNQLFPVTAGNMFNYSPEQPKPQIQKLDKPLEEYENEITPKEETKTEKQPSEEKAKEKTKTEEQPSKAKANIGNISFGKQTKGLNSYLVYSFAPNLDFGPFGIGIGFNAYQENIDSPLYYGLPTDEASPSTNILSALSINYFKLDFPAFYIRYGISPSYTKGLGLFMNNYYVPYSRVLDTELKFSNLKLGFHIPYEITSLMPFNYQQSSNIFFGYINADLNIFNAEITGIINLNKTKPQNDFYQAYLTTLYKDILFFRLGIETDVVITNEGTMVWGTLAGPTMNFPPFFQFMFGFNYLSAGFNNEYLNSYYEYNSANGFYMNLENKASFGLVGKSILSISPYLHVLFNYNKLFSEDRDSLLSGQMTINIPSIGGMPQLTAGFSYMQYKFLEDSSVSNVFLNDNTNLQGFIYYPVLENSGVIYSINYNMKEQKFEYTLNFETKEF</sequence>
<reference evidence="3 4" key="1">
    <citation type="submission" date="2021-02" db="EMBL/GenBank/DDBJ databases">
        <title>Characterization of Marinitoga sp. nov. str. BP5-C20A.</title>
        <authorList>
            <person name="Erauso G."/>
            <person name="Postec A."/>
        </authorList>
    </citation>
    <scope>NUCLEOTIDE SEQUENCE [LARGE SCALE GENOMIC DNA]</scope>
    <source>
        <strain evidence="3 4">BP5-C20A</strain>
    </source>
</reference>